<dbReference type="InterPro" id="IPR011005">
    <property type="entry name" value="Dihydropteroate_synth-like_sf"/>
</dbReference>
<protein>
    <recommendedName>
        <fullName evidence="4 9">Dihydropteroate synthase</fullName>
        <shortName evidence="9">DHPS</shortName>
        <ecNumber evidence="4 9">2.5.1.15</ecNumber>
    </recommendedName>
    <alternativeName>
        <fullName evidence="9">Dihydropteroate pyrophosphorylase</fullName>
    </alternativeName>
</protein>
<dbReference type="Gene3D" id="3.20.20.20">
    <property type="entry name" value="Dihydropteroate synthase-like"/>
    <property type="match status" value="1"/>
</dbReference>
<keyword evidence="12" id="KW-1185">Reference proteome</keyword>
<comment type="similarity">
    <text evidence="9">Belongs to the DHPS family.</text>
</comment>
<dbReference type="InterPro" id="IPR006390">
    <property type="entry name" value="DHP_synth_dom"/>
</dbReference>
<dbReference type="SUPFAM" id="SSF51717">
    <property type="entry name" value="Dihydropteroate synthetase-like"/>
    <property type="match status" value="1"/>
</dbReference>
<gene>
    <name evidence="11" type="ORF">SAMN04488518_101133</name>
</gene>
<evidence type="ECO:0000256" key="2">
    <source>
        <dbReference type="ARBA" id="ARBA00001946"/>
    </source>
</evidence>
<dbReference type="PROSITE" id="PS00792">
    <property type="entry name" value="DHPS_1"/>
    <property type="match status" value="1"/>
</dbReference>
<sequence length="275" mass="29741">MAEFDHGLLESSQRPLVMGILNVTPDSFSDGGQFDAPAVALAHAIEMVAEGADIIDVGGESTRPGATVVQEQDELERVLPVLELIKELPVLISIDTYKARVAAEACKAGAHIVNDVWGLQKDPEMAGAVADAGVPVVMMHNRTEVDEQLDIMSDIDRFFEKSLKLAADAGIPKEHQILDPGFGFGKTLEQNYQILSQLSELGKFGRPVLAGASRKRMIGYVLNNEAPERMAGSLAVHTLALQNGAQILRVHDVKPHVDAVRIFQAMKELGVKMDS</sequence>
<evidence type="ECO:0000256" key="9">
    <source>
        <dbReference type="RuleBase" id="RU361205"/>
    </source>
</evidence>
<accession>A0A1I3V3R1</accession>
<keyword evidence="7 9" id="KW-0460">Magnesium</keyword>
<evidence type="ECO:0000256" key="4">
    <source>
        <dbReference type="ARBA" id="ARBA00012458"/>
    </source>
</evidence>
<dbReference type="EMBL" id="FOSK01000001">
    <property type="protein sequence ID" value="SFJ88771.1"/>
    <property type="molecule type" value="Genomic_DNA"/>
</dbReference>
<dbReference type="Pfam" id="PF00809">
    <property type="entry name" value="Pterin_bind"/>
    <property type="match status" value="1"/>
</dbReference>
<evidence type="ECO:0000256" key="3">
    <source>
        <dbReference type="ARBA" id="ARBA00004763"/>
    </source>
</evidence>
<feature type="domain" description="Pterin-binding" evidence="10">
    <location>
        <begin position="15"/>
        <end position="261"/>
    </location>
</feature>
<dbReference type="NCBIfam" id="TIGR01496">
    <property type="entry name" value="DHPS"/>
    <property type="match status" value="1"/>
</dbReference>
<evidence type="ECO:0000256" key="1">
    <source>
        <dbReference type="ARBA" id="ARBA00000012"/>
    </source>
</evidence>
<comment type="cofactor">
    <cofactor evidence="2 9">
        <name>Mg(2+)</name>
        <dbReference type="ChEBI" id="CHEBI:18420"/>
    </cofactor>
</comment>
<keyword evidence="8 9" id="KW-0289">Folate biosynthesis</keyword>
<dbReference type="Proteomes" id="UP000199598">
    <property type="component" value="Unassembled WGS sequence"/>
</dbReference>
<keyword evidence="6 9" id="KW-0479">Metal-binding</keyword>
<dbReference type="InterPro" id="IPR045031">
    <property type="entry name" value="DHP_synth-like"/>
</dbReference>
<dbReference type="CDD" id="cd00739">
    <property type="entry name" value="DHPS"/>
    <property type="match status" value="1"/>
</dbReference>
<comment type="pathway">
    <text evidence="3 9">Cofactor biosynthesis; tetrahydrofolate biosynthesis; 7,8-dihydrofolate from 2-amino-4-hydroxy-6-hydroxymethyl-7,8-dihydropteridine diphosphate and 4-aminobenzoate: step 1/2.</text>
</comment>
<comment type="caution">
    <text evidence="11">The sequence shown here is derived from an EMBL/GenBank/DDBJ whole genome shotgun (WGS) entry which is preliminary data.</text>
</comment>
<comment type="catalytic activity">
    <reaction evidence="1">
        <text>(7,8-dihydropterin-6-yl)methyl diphosphate + 4-aminobenzoate = 7,8-dihydropteroate + diphosphate</text>
        <dbReference type="Rhea" id="RHEA:19949"/>
        <dbReference type="ChEBI" id="CHEBI:17836"/>
        <dbReference type="ChEBI" id="CHEBI:17839"/>
        <dbReference type="ChEBI" id="CHEBI:33019"/>
        <dbReference type="ChEBI" id="CHEBI:72950"/>
        <dbReference type="EC" id="2.5.1.15"/>
    </reaction>
</comment>
<dbReference type="EC" id="2.5.1.15" evidence="4 9"/>
<dbReference type="PROSITE" id="PS50972">
    <property type="entry name" value="PTERIN_BINDING"/>
    <property type="match status" value="1"/>
</dbReference>
<dbReference type="InterPro" id="IPR000489">
    <property type="entry name" value="Pterin-binding_dom"/>
</dbReference>
<evidence type="ECO:0000313" key="12">
    <source>
        <dbReference type="Proteomes" id="UP000199598"/>
    </source>
</evidence>
<dbReference type="PANTHER" id="PTHR20941:SF1">
    <property type="entry name" value="FOLIC ACID SYNTHESIS PROTEIN FOL1"/>
    <property type="match status" value="1"/>
</dbReference>
<proteinExistence type="inferred from homology"/>
<evidence type="ECO:0000259" key="10">
    <source>
        <dbReference type="PROSITE" id="PS50972"/>
    </source>
</evidence>
<comment type="function">
    <text evidence="9">Catalyzes the condensation of para-aminobenzoate (pABA) with 6-hydroxymethyl-7,8-dihydropterin diphosphate (DHPt-PP) to form 7,8-dihydropteroate (H2Pte), the immediate precursor of folate derivatives.</text>
</comment>
<evidence type="ECO:0000256" key="6">
    <source>
        <dbReference type="ARBA" id="ARBA00022723"/>
    </source>
</evidence>
<evidence type="ECO:0000256" key="5">
    <source>
        <dbReference type="ARBA" id="ARBA00022679"/>
    </source>
</evidence>
<dbReference type="PROSITE" id="PS00793">
    <property type="entry name" value="DHPS_2"/>
    <property type="match status" value="1"/>
</dbReference>
<reference evidence="11 12" key="1">
    <citation type="submission" date="2016-10" db="EMBL/GenBank/DDBJ databases">
        <authorList>
            <person name="Varghese N."/>
            <person name="Submissions S."/>
        </authorList>
    </citation>
    <scope>NUCLEOTIDE SEQUENCE [LARGE SCALE GENOMIC DNA]</scope>
    <source>
        <strain evidence="11 12">DSM 16392</strain>
    </source>
</reference>
<dbReference type="PANTHER" id="PTHR20941">
    <property type="entry name" value="FOLATE SYNTHESIS PROTEINS"/>
    <property type="match status" value="1"/>
</dbReference>
<keyword evidence="5 9" id="KW-0808">Transferase</keyword>
<evidence type="ECO:0000256" key="7">
    <source>
        <dbReference type="ARBA" id="ARBA00022842"/>
    </source>
</evidence>
<name>A0A1I3V3R1_9HYPH</name>
<dbReference type="RefSeq" id="WP_093515996.1">
    <property type="nucleotide sequence ID" value="NZ_FOSK01000001.1"/>
</dbReference>
<evidence type="ECO:0000313" key="11">
    <source>
        <dbReference type="EMBL" id="SFJ88771.1"/>
    </source>
</evidence>
<evidence type="ECO:0000256" key="8">
    <source>
        <dbReference type="ARBA" id="ARBA00022909"/>
    </source>
</evidence>
<organism evidence="11 12">
    <name type="scientific">Pseudovibrio ascidiaceicola</name>
    <dbReference type="NCBI Taxonomy" id="285279"/>
    <lineage>
        <taxon>Bacteria</taxon>
        <taxon>Pseudomonadati</taxon>
        <taxon>Pseudomonadota</taxon>
        <taxon>Alphaproteobacteria</taxon>
        <taxon>Hyphomicrobiales</taxon>
        <taxon>Stappiaceae</taxon>
        <taxon>Pseudovibrio</taxon>
    </lineage>
</organism>